<dbReference type="Proteomes" id="UP000282170">
    <property type="component" value="Chromosome"/>
</dbReference>
<sequence length="61" mass="6731">MGLFSRNNDSQYAQNTAQELAAAARANDVDKLEQLINHMASEGDAATNAATIAEFQRTYRR</sequence>
<evidence type="ECO:0000313" key="2">
    <source>
        <dbReference type="Proteomes" id="UP000282170"/>
    </source>
</evidence>
<accession>A0A494UQW5</accession>
<keyword evidence="2" id="KW-1185">Reference proteome</keyword>
<gene>
    <name evidence="1" type="ORF">CNQ36_04990</name>
</gene>
<protein>
    <submittedName>
        <fullName evidence="1">Uncharacterized protein</fullName>
    </submittedName>
</protein>
<reference evidence="1 2" key="1">
    <citation type="submission" date="2017-09" db="EMBL/GenBank/DDBJ databases">
        <authorList>
            <person name="Zhang H."/>
            <person name="Hu S."/>
            <person name="Xu J."/>
            <person name="He Z."/>
        </authorList>
    </citation>
    <scope>NUCLEOTIDE SEQUENCE [LARGE SCALE GENOMIC DNA]</scope>
    <source>
        <strain evidence="1 2">TXX3120</strain>
    </source>
</reference>
<dbReference type="AlphaFoldDB" id="A0A494UQW5"/>
<evidence type="ECO:0000313" key="1">
    <source>
        <dbReference type="EMBL" id="AYL34836.1"/>
    </source>
</evidence>
<dbReference type="KEGG" id="sfug:CNQ36_04990"/>
<dbReference type="RefSeq" id="WP_121545095.1">
    <property type="nucleotide sequence ID" value="NZ_CP023407.1"/>
</dbReference>
<name>A0A494UQW5_9ACTN</name>
<dbReference type="EMBL" id="CP023407">
    <property type="protein sequence ID" value="AYL34836.1"/>
    <property type="molecule type" value="Genomic_DNA"/>
</dbReference>
<proteinExistence type="predicted"/>
<dbReference type="GeneID" id="93882149"/>
<organism evidence="1 2">
    <name type="scientific">Streptomyces fungicidicus</name>
    <dbReference type="NCBI Taxonomy" id="68203"/>
    <lineage>
        <taxon>Bacteria</taxon>
        <taxon>Bacillati</taxon>
        <taxon>Actinomycetota</taxon>
        <taxon>Actinomycetes</taxon>
        <taxon>Kitasatosporales</taxon>
        <taxon>Streptomycetaceae</taxon>
        <taxon>Streptomyces</taxon>
    </lineage>
</organism>